<dbReference type="OrthoDB" id="7734170at2759"/>
<keyword evidence="2" id="KW-0732">Signal</keyword>
<evidence type="ECO:0000259" key="3">
    <source>
        <dbReference type="PROSITE" id="PS51406"/>
    </source>
</evidence>
<dbReference type="GO" id="GO:0005615">
    <property type="term" value="C:extracellular space"/>
    <property type="evidence" value="ECO:0007669"/>
    <property type="project" value="TreeGrafter"/>
</dbReference>
<dbReference type="Proteomes" id="UP000069272">
    <property type="component" value="Chromosome 2L"/>
</dbReference>
<organism evidence="4 5">
    <name type="scientific">Anopheles albimanus</name>
    <name type="common">New world malaria mosquito</name>
    <dbReference type="NCBI Taxonomy" id="7167"/>
    <lineage>
        <taxon>Eukaryota</taxon>
        <taxon>Metazoa</taxon>
        <taxon>Ecdysozoa</taxon>
        <taxon>Arthropoda</taxon>
        <taxon>Hexapoda</taxon>
        <taxon>Insecta</taxon>
        <taxon>Pterygota</taxon>
        <taxon>Neoptera</taxon>
        <taxon>Endopterygota</taxon>
        <taxon>Diptera</taxon>
        <taxon>Nematocera</taxon>
        <taxon>Culicoidea</taxon>
        <taxon>Culicidae</taxon>
        <taxon>Anophelinae</taxon>
        <taxon>Anopheles</taxon>
    </lineage>
</organism>
<dbReference type="GeneID" id="118468365"/>
<dbReference type="CDD" id="cd00087">
    <property type="entry name" value="FReD"/>
    <property type="match status" value="1"/>
</dbReference>
<evidence type="ECO:0000313" key="5">
    <source>
        <dbReference type="Proteomes" id="UP000069272"/>
    </source>
</evidence>
<reference evidence="4 5" key="1">
    <citation type="journal article" date="2017" name="G3 (Bethesda)">
        <title>The Physical Genome Mapping of Anopheles albimanus Corrected Scaffold Misassemblies and Identified Interarm Rearrangements in Genus Anopheles.</title>
        <authorList>
            <person name="Artemov G.N."/>
            <person name="Peery A.N."/>
            <person name="Jiang X."/>
            <person name="Tu Z."/>
            <person name="Stegniy V.N."/>
            <person name="Sharakhova M.V."/>
            <person name="Sharakhov I.V."/>
        </authorList>
    </citation>
    <scope>NUCLEOTIDE SEQUENCE [LARGE SCALE GENOMIC DNA]</scope>
    <source>
        <strain evidence="4 5">ALBI9_A</strain>
    </source>
</reference>
<dbReference type="Pfam" id="PF00147">
    <property type="entry name" value="Fibrinogen_C"/>
    <property type="match status" value="1"/>
</dbReference>
<dbReference type="InterPro" id="IPR036056">
    <property type="entry name" value="Fibrinogen-like_C"/>
</dbReference>
<evidence type="ECO:0000256" key="2">
    <source>
        <dbReference type="SAM" id="SignalP"/>
    </source>
</evidence>
<feature type="chain" id="PRO_5036444341" description="Fibrinogen C-terminal domain-containing protein" evidence="2">
    <location>
        <begin position="19"/>
        <end position="303"/>
    </location>
</feature>
<dbReference type="PROSITE" id="PS51406">
    <property type="entry name" value="FIBRINOGEN_C_2"/>
    <property type="match status" value="1"/>
</dbReference>
<dbReference type="RefSeq" id="XP_035795017.1">
    <property type="nucleotide sequence ID" value="XM_035939124.1"/>
</dbReference>
<dbReference type="AlphaFoldDB" id="A0A8W7K8Q2"/>
<sequence>MKLRVGLITFCVAVYVGASDPVPTDTSDTVIKLEDEIQGNGVLLLLKKLNAIESKLQKIEDELQKLRATDLRQSATKYLECVKATSPSSTPDQPPFSSCKDAASNISGTYQIRVESDSEPFNVYCEQEKFGGGWIVFQYRYDGSLDFYRDWNEFRNGFGDLRKEFWLGLENVHRITNSRKHALIVELKDFNGTYAYARYDGFEIGSESEKYVLKNLGPYSGTANDSLSFYNGAKFSTKDQDNDHSYNQCAQDREGAWWHMHCTDTNLNGRYINADLKTSMYWRHFKENYQGLSFSRMMIRELE</sequence>
<feature type="coiled-coil region" evidence="1">
    <location>
        <begin position="42"/>
        <end position="69"/>
    </location>
</feature>
<dbReference type="PANTHER" id="PTHR19143">
    <property type="entry name" value="FIBRINOGEN/TENASCIN/ANGIOPOEITIN"/>
    <property type="match status" value="1"/>
</dbReference>
<keyword evidence="1" id="KW-0175">Coiled coil</keyword>
<dbReference type="KEGG" id="aali:118468365"/>
<dbReference type="SMART" id="SM00186">
    <property type="entry name" value="FBG"/>
    <property type="match status" value="1"/>
</dbReference>
<feature type="signal peptide" evidence="2">
    <location>
        <begin position="1"/>
        <end position="18"/>
    </location>
</feature>
<dbReference type="NCBIfam" id="NF040941">
    <property type="entry name" value="GGGWT_bact"/>
    <property type="match status" value="1"/>
</dbReference>
<name>A0A8W7K8Q2_ANOAL</name>
<reference evidence="4" key="2">
    <citation type="submission" date="2022-08" db="UniProtKB">
        <authorList>
            <consortium name="EnsemblMetazoa"/>
        </authorList>
    </citation>
    <scope>IDENTIFICATION</scope>
    <source>
        <strain evidence="4">STECLA/ALBI9_A</strain>
    </source>
</reference>
<dbReference type="EnsemblMetazoa" id="AALB016397-RA">
    <property type="protein sequence ID" value="AALB016397-PA"/>
    <property type="gene ID" value="AALB016397"/>
</dbReference>
<accession>A0A8W7K8Q2</accession>
<dbReference type="PANTHER" id="PTHR19143:SF327">
    <property type="entry name" value="FI21813P1-RELATED"/>
    <property type="match status" value="1"/>
</dbReference>
<evidence type="ECO:0000313" key="4">
    <source>
        <dbReference type="EnsemblMetazoa" id="AALB016397-PA"/>
    </source>
</evidence>
<feature type="domain" description="Fibrinogen C-terminal" evidence="3">
    <location>
        <begin position="90"/>
        <end position="303"/>
    </location>
</feature>
<dbReference type="InterPro" id="IPR014716">
    <property type="entry name" value="Fibrinogen_a/b/g_C_1"/>
</dbReference>
<evidence type="ECO:0000256" key="1">
    <source>
        <dbReference type="SAM" id="Coils"/>
    </source>
</evidence>
<keyword evidence="5" id="KW-1185">Reference proteome</keyword>
<dbReference type="InterPro" id="IPR050373">
    <property type="entry name" value="Fibrinogen_C-term_domain"/>
</dbReference>
<proteinExistence type="predicted"/>
<protein>
    <recommendedName>
        <fullName evidence="3">Fibrinogen C-terminal domain-containing protein</fullName>
    </recommendedName>
</protein>
<dbReference type="Gene3D" id="3.90.215.10">
    <property type="entry name" value="Gamma Fibrinogen, chain A, domain 1"/>
    <property type="match status" value="1"/>
</dbReference>
<dbReference type="InterPro" id="IPR002181">
    <property type="entry name" value="Fibrinogen_a/b/g_C_dom"/>
</dbReference>
<dbReference type="SUPFAM" id="SSF56496">
    <property type="entry name" value="Fibrinogen C-terminal domain-like"/>
    <property type="match status" value="1"/>
</dbReference>